<evidence type="ECO:0000313" key="2">
    <source>
        <dbReference type="EMBL" id="SEF90080.1"/>
    </source>
</evidence>
<evidence type="ECO:0000313" key="3">
    <source>
        <dbReference type="Proteomes" id="UP000236742"/>
    </source>
</evidence>
<evidence type="ECO:0008006" key="4">
    <source>
        <dbReference type="Google" id="ProtNLM"/>
    </source>
</evidence>
<sequence>MTKASLSWTAVLHALWSQSSDTRLLAKMAGFVAERLMALDVDQCRGAGAHEHSADRMNRHNGYRTRAWDANQHADMDAGPHSEIRKTTEDAAVPHA</sequence>
<evidence type="ECO:0000256" key="1">
    <source>
        <dbReference type="SAM" id="MobiDB-lite"/>
    </source>
</evidence>
<dbReference type="AlphaFoldDB" id="A0A1H5VS72"/>
<name>A0A1H5VS72_9RHOB</name>
<feature type="region of interest" description="Disordered" evidence="1">
    <location>
        <begin position="70"/>
        <end position="96"/>
    </location>
</feature>
<dbReference type="EMBL" id="FNVD01000006">
    <property type="protein sequence ID" value="SEF90080.1"/>
    <property type="molecule type" value="Genomic_DNA"/>
</dbReference>
<organism evidence="2 3">
    <name type="scientific">Jhaorihella thermophila</name>
    <dbReference type="NCBI Taxonomy" id="488547"/>
    <lineage>
        <taxon>Bacteria</taxon>
        <taxon>Pseudomonadati</taxon>
        <taxon>Pseudomonadota</taxon>
        <taxon>Alphaproteobacteria</taxon>
        <taxon>Rhodobacterales</taxon>
        <taxon>Paracoccaceae</taxon>
        <taxon>Jhaorihella</taxon>
    </lineage>
</organism>
<gene>
    <name evidence="2" type="ORF">SAMN05421751_106206</name>
</gene>
<keyword evidence="3" id="KW-1185">Reference proteome</keyword>
<protein>
    <recommendedName>
        <fullName evidence="4">Transposase, Mutator family</fullName>
    </recommendedName>
</protein>
<proteinExistence type="predicted"/>
<accession>A0A1H5VS72</accession>
<feature type="compositionally biased region" description="Basic and acidic residues" evidence="1">
    <location>
        <begin position="72"/>
        <end position="89"/>
    </location>
</feature>
<reference evidence="2 3" key="1">
    <citation type="submission" date="2016-10" db="EMBL/GenBank/DDBJ databases">
        <authorList>
            <person name="de Groot N.N."/>
        </authorList>
    </citation>
    <scope>NUCLEOTIDE SEQUENCE [LARGE SCALE GENOMIC DNA]</scope>
    <source>
        <strain evidence="2 3">DSM 23413</strain>
    </source>
</reference>
<dbReference type="Proteomes" id="UP000236742">
    <property type="component" value="Unassembled WGS sequence"/>
</dbReference>